<evidence type="ECO:0000313" key="4">
    <source>
        <dbReference type="Proteomes" id="UP000001514"/>
    </source>
</evidence>
<dbReference type="InParanoid" id="D8QW34"/>
<name>D8QW34_SELML</name>
<accession>D8QW34</accession>
<dbReference type="InterPro" id="IPR001810">
    <property type="entry name" value="F-box_dom"/>
</dbReference>
<dbReference type="eggNOG" id="ENOG502S06Q">
    <property type="taxonomic scope" value="Eukaryota"/>
</dbReference>
<dbReference type="EMBL" id="GL377567">
    <property type="protein sequence ID" value="EFJ36563.1"/>
    <property type="molecule type" value="Genomic_DNA"/>
</dbReference>
<dbReference type="Gene3D" id="1.20.1280.50">
    <property type="match status" value="1"/>
</dbReference>
<dbReference type="GO" id="GO:0004842">
    <property type="term" value="F:ubiquitin-protein transferase activity"/>
    <property type="evidence" value="ECO:0000318"/>
    <property type="project" value="GO_Central"/>
</dbReference>
<dbReference type="STRING" id="88036.D8QW34"/>
<dbReference type="HOGENOM" id="CLU_055536_0_0_1"/>
<dbReference type="SUPFAM" id="SSF81383">
    <property type="entry name" value="F-box domain"/>
    <property type="match status" value="1"/>
</dbReference>
<evidence type="ECO:0000256" key="1">
    <source>
        <dbReference type="SAM" id="MobiDB-lite"/>
    </source>
</evidence>
<dbReference type="PANTHER" id="PTHR31672">
    <property type="entry name" value="BNACNNG10540D PROTEIN"/>
    <property type="match status" value="1"/>
</dbReference>
<evidence type="ECO:0000313" key="3">
    <source>
        <dbReference type="EMBL" id="EFJ36563.1"/>
    </source>
</evidence>
<dbReference type="KEGG" id="smo:SELMODRAFT_404687"/>
<dbReference type="GO" id="GO:0031146">
    <property type="term" value="P:SCF-dependent proteasomal ubiquitin-dependent protein catabolic process"/>
    <property type="evidence" value="ECO:0000318"/>
    <property type="project" value="GO_Central"/>
</dbReference>
<dbReference type="InterPro" id="IPR036047">
    <property type="entry name" value="F-box-like_dom_sf"/>
</dbReference>
<dbReference type="Pfam" id="PF00646">
    <property type="entry name" value="F-box"/>
    <property type="match status" value="1"/>
</dbReference>
<dbReference type="Gramene" id="EFJ36563">
    <property type="protein sequence ID" value="EFJ36563"/>
    <property type="gene ID" value="SELMODRAFT_404687"/>
</dbReference>
<dbReference type="AlphaFoldDB" id="D8QW34"/>
<dbReference type="Proteomes" id="UP000001514">
    <property type="component" value="Unassembled WGS sequence"/>
</dbReference>
<proteinExistence type="predicted"/>
<dbReference type="InterPro" id="IPR050796">
    <property type="entry name" value="SCF_F-box_component"/>
</dbReference>
<feature type="domain" description="F-box" evidence="2">
    <location>
        <begin position="11"/>
        <end position="43"/>
    </location>
</feature>
<organism evidence="4">
    <name type="scientific">Selaginella moellendorffii</name>
    <name type="common">Spikemoss</name>
    <dbReference type="NCBI Taxonomy" id="88036"/>
    <lineage>
        <taxon>Eukaryota</taxon>
        <taxon>Viridiplantae</taxon>
        <taxon>Streptophyta</taxon>
        <taxon>Embryophyta</taxon>
        <taxon>Tracheophyta</taxon>
        <taxon>Lycopodiopsida</taxon>
        <taxon>Selaginellales</taxon>
        <taxon>Selaginellaceae</taxon>
        <taxon>Selaginella</taxon>
    </lineage>
</organism>
<keyword evidence="4" id="KW-1185">Reference proteome</keyword>
<feature type="region of interest" description="Disordered" evidence="1">
    <location>
        <begin position="393"/>
        <end position="412"/>
    </location>
</feature>
<evidence type="ECO:0000259" key="2">
    <source>
        <dbReference type="Pfam" id="PF00646"/>
    </source>
</evidence>
<sequence>MDELVHIVEEEVLKLLPAVVLHRRIRVVCKQWRDLVDSPRFGKSHSAHHSRNKQIYPPPHVLGVTSFGRGVYRCNPFVAGSQTQKGWVRQDVYNHIRVFKACGGLLFGSMGNDYVVLNPLTTALKVLPPPPLKVVIVYRSALVLEPCMHGYWICVADNKKKQLLVYSSRSGVWDKVDYLPGWNRLENGVGMANSNAYFPCERERMWGALSFNMEEMRWTVEWSSFMGHSPVEACWNVYNWVVTPATQFFKVALVNDFGVLKMMLIRLDCASKRFVEETSFPYNEGHIPLLPICFYEGTLMIPDKYKLFFVDCESMVWSSIPLQNPLLLRSNPKVNPIAMSDFLTTQHGFTYELEKARLLPRQSTLIPCSTMSRANREPSRRTRGATCTEFRKKNTKNKTTAVENQLSRCLSR</sequence>
<gene>
    <name evidence="3" type="ORF">SELMODRAFT_404687</name>
</gene>
<reference evidence="3 4" key="1">
    <citation type="journal article" date="2011" name="Science">
        <title>The Selaginella genome identifies genetic changes associated with the evolution of vascular plants.</title>
        <authorList>
            <person name="Banks J.A."/>
            <person name="Nishiyama T."/>
            <person name="Hasebe M."/>
            <person name="Bowman J.L."/>
            <person name="Gribskov M."/>
            <person name="dePamphilis C."/>
            <person name="Albert V.A."/>
            <person name="Aono N."/>
            <person name="Aoyama T."/>
            <person name="Ambrose B.A."/>
            <person name="Ashton N.W."/>
            <person name="Axtell M.J."/>
            <person name="Barker E."/>
            <person name="Barker M.S."/>
            <person name="Bennetzen J.L."/>
            <person name="Bonawitz N.D."/>
            <person name="Chapple C."/>
            <person name="Cheng C."/>
            <person name="Correa L.G."/>
            <person name="Dacre M."/>
            <person name="DeBarry J."/>
            <person name="Dreyer I."/>
            <person name="Elias M."/>
            <person name="Engstrom E.M."/>
            <person name="Estelle M."/>
            <person name="Feng L."/>
            <person name="Finet C."/>
            <person name="Floyd S.K."/>
            <person name="Frommer W.B."/>
            <person name="Fujita T."/>
            <person name="Gramzow L."/>
            <person name="Gutensohn M."/>
            <person name="Harholt J."/>
            <person name="Hattori M."/>
            <person name="Heyl A."/>
            <person name="Hirai T."/>
            <person name="Hiwatashi Y."/>
            <person name="Ishikawa M."/>
            <person name="Iwata M."/>
            <person name="Karol K.G."/>
            <person name="Koehler B."/>
            <person name="Kolukisaoglu U."/>
            <person name="Kubo M."/>
            <person name="Kurata T."/>
            <person name="Lalonde S."/>
            <person name="Li K."/>
            <person name="Li Y."/>
            <person name="Litt A."/>
            <person name="Lyons E."/>
            <person name="Manning G."/>
            <person name="Maruyama T."/>
            <person name="Michael T.P."/>
            <person name="Mikami K."/>
            <person name="Miyazaki S."/>
            <person name="Morinaga S."/>
            <person name="Murata T."/>
            <person name="Mueller-Roeber B."/>
            <person name="Nelson D.R."/>
            <person name="Obara M."/>
            <person name="Oguri Y."/>
            <person name="Olmstead R.G."/>
            <person name="Onodera N."/>
            <person name="Petersen B.L."/>
            <person name="Pils B."/>
            <person name="Prigge M."/>
            <person name="Rensing S.A."/>
            <person name="Riano-Pachon D.M."/>
            <person name="Roberts A.W."/>
            <person name="Sato Y."/>
            <person name="Scheller H.V."/>
            <person name="Schulz B."/>
            <person name="Schulz C."/>
            <person name="Shakirov E.V."/>
            <person name="Shibagaki N."/>
            <person name="Shinohara N."/>
            <person name="Shippen D.E."/>
            <person name="Soerensen I."/>
            <person name="Sotooka R."/>
            <person name="Sugimoto N."/>
            <person name="Sugita M."/>
            <person name="Sumikawa N."/>
            <person name="Tanurdzic M."/>
            <person name="Theissen G."/>
            <person name="Ulvskov P."/>
            <person name="Wakazuki S."/>
            <person name="Weng J.K."/>
            <person name="Willats W.W."/>
            <person name="Wipf D."/>
            <person name="Wolf P.G."/>
            <person name="Yang L."/>
            <person name="Zimmer A.D."/>
            <person name="Zhu Q."/>
            <person name="Mitros T."/>
            <person name="Hellsten U."/>
            <person name="Loque D."/>
            <person name="Otillar R."/>
            <person name="Salamov A."/>
            <person name="Schmutz J."/>
            <person name="Shapiro H."/>
            <person name="Lindquist E."/>
            <person name="Lucas S."/>
            <person name="Rokhsar D."/>
            <person name="Grigoriev I.V."/>
        </authorList>
    </citation>
    <scope>NUCLEOTIDE SEQUENCE [LARGE SCALE GENOMIC DNA]</scope>
</reference>
<protein>
    <recommendedName>
        <fullName evidence="2">F-box domain-containing protein</fullName>
    </recommendedName>
</protein>
<feature type="compositionally biased region" description="Polar residues" evidence="1">
    <location>
        <begin position="397"/>
        <end position="412"/>
    </location>
</feature>